<evidence type="ECO:0000313" key="6">
    <source>
        <dbReference type="EMBL" id="KIN06336.1"/>
    </source>
</evidence>
<dbReference type="Pfam" id="PF01084">
    <property type="entry name" value="Ribosomal_S18"/>
    <property type="match status" value="1"/>
</dbReference>
<name>A0A0C3HDL3_OIDMZ</name>
<sequence>MISQTLARRVRQNQSSLTGRRPGHPSLTTVQELENAKKASDLSKQITRRWRAGDVYAPHDLSSVEMNKWRNRDGPKYDVFDVLDFKPLENYRNFSIMSEFMSPTGRIRPSHHTGLRPVNQRKVAKAIRRSIGLGLMPSIHRHPEILQKIALKQEQSPAKRI</sequence>
<evidence type="ECO:0000256" key="3">
    <source>
        <dbReference type="ARBA" id="ARBA00023274"/>
    </source>
</evidence>
<proteinExistence type="inferred from homology"/>
<feature type="compositionally biased region" description="Polar residues" evidence="5">
    <location>
        <begin position="1"/>
        <end position="18"/>
    </location>
</feature>
<evidence type="ECO:0000256" key="5">
    <source>
        <dbReference type="SAM" id="MobiDB-lite"/>
    </source>
</evidence>
<keyword evidence="7" id="KW-1185">Reference proteome</keyword>
<dbReference type="Gene3D" id="4.10.640.10">
    <property type="entry name" value="Ribosomal protein S18"/>
    <property type="match status" value="1"/>
</dbReference>
<dbReference type="STRING" id="913774.A0A0C3HDL3"/>
<dbReference type="InterPro" id="IPR001648">
    <property type="entry name" value="Ribosomal_bS18"/>
</dbReference>
<dbReference type="InParanoid" id="A0A0C3HDL3"/>
<keyword evidence="3" id="KW-0687">Ribonucleoprotein</keyword>
<dbReference type="InterPro" id="IPR036870">
    <property type="entry name" value="Ribosomal_bS18_sf"/>
</dbReference>
<dbReference type="GO" id="GO:0070181">
    <property type="term" value="F:small ribosomal subunit rRNA binding"/>
    <property type="evidence" value="ECO:0007669"/>
    <property type="project" value="TreeGrafter"/>
</dbReference>
<dbReference type="OrthoDB" id="21463at2759"/>
<evidence type="ECO:0000256" key="2">
    <source>
        <dbReference type="ARBA" id="ARBA00022980"/>
    </source>
</evidence>
<dbReference type="EMBL" id="KN832871">
    <property type="protein sequence ID" value="KIN06336.1"/>
    <property type="molecule type" value="Genomic_DNA"/>
</dbReference>
<reference evidence="6 7" key="1">
    <citation type="submission" date="2014-04" db="EMBL/GenBank/DDBJ databases">
        <authorList>
            <consortium name="DOE Joint Genome Institute"/>
            <person name="Kuo A."/>
            <person name="Martino E."/>
            <person name="Perotto S."/>
            <person name="Kohler A."/>
            <person name="Nagy L.G."/>
            <person name="Floudas D."/>
            <person name="Copeland A."/>
            <person name="Barry K.W."/>
            <person name="Cichocki N."/>
            <person name="Veneault-Fourrey C."/>
            <person name="LaButti K."/>
            <person name="Lindquist E.A."/>
            <person name="Lipzen A."/>
            <person name="Lundell T."/>
            <person name="Morin E."/>
            <person name="Murat C."/>
            <person name="Sun H."/>
            <person name="Tunlid A."/>
            <person name="Henrissat B."/>
            <person name="Grigoriev I.V."/>
            <person name="Hibbett D.S."/>
            <person name="Martin F."/>
            <person name="Nordberg H.P."/>
            <person name="Cantor M.N."/>
            <person name="Hua S.X."/>
        </authorList>
    </citation>
    <scope>NUCLEOTIDE SEQUENCE [LARGE SCALE GENOMIC DNA]</scope>
    <source>
        <strain evidence="6 7">Zn</strain>
    </source>
</reference>
<comment type="similarity">
    <text evidence="1">Belongs to the bacterial ribosomal protein bS18 family.</text>
</comment>
<evidence type="ECO:0000256" key="1">
    <source>
        <dbReference type="ARBA" id="ARBA00005589"/>
    </source>
</evidence>
<protein>
    <recommendedName>
        <fullName evidence="4">Small ribosomal subunit protein bS18m</fullName>
    </recommendedName>
</protein>
<keyword evidence="2" id="KW-0689">Ribosomal protein</keyword>
<dbReference type="PANTHER" id="PTHR13479">
    <property type="entry name" value="30S RIBOSOMAL PROTEIN S18"/>
    <property type="match status" value="1"/>
</dbReference>
<dbReference type="PANTHER" id="PTHR13479:SF40">
    <property type="entry name" value="SMALL RIBOSOMAL SUBUNIT PROTEIN BS18M"/>
    <property type="match status" value="1"/>
</dbReference>
<dbReference type="GO" id="GO:0032543">
    <property type="term" value="P:mitochondrial translation"/>
    <property type="evidence" value="ECO:0007669"/>
    <property type="project" value="TreeGrafter"/>
</dbReference>
<feature type="region of interest" description="Disordered" evidence="5">
    <location>
        <begin position="1"/>
        <end position="26"/>
    </location>
</feature>
<dbReference type="AlphaFoldDB" id="A0A0C3HDL3"/>
<dbReference type="FunCoup" id="A0A0C3HDL3">
    <property type="interactions" value="148"/>
</dbReference>
<dbReference type="GO" id="GO:0003735">
    <property type="term" value="F:structural constituent of ribosome"/>
    <property type="evidence" value="ECO:0007669"/>
    <property type="project" value="InterPro"/>
</dbReference>
<organism evidence="6 7">
    <name type="scientific">Oidiodendron maius (strain Zn)</name>
    <dbReference type="NCBI Taxonomy" id="913774"/>
    <lineage>
        <taxon>Eukaryota</taxon>
        <taxon>Fungi</taxon>
        <taxon>Dikarya</taxon>
        <taxon>Ascomycota</taxon>
        <taxon>Pezizomycotina</taxon>
        <taxon>Leotiomycetes</taxon>
        <taxon>Leotiomycetes incertae sedis</taxon>
        <taxon>Myxotrichaceae</taxon>
        <taxon>Oidiodendron</taxon>
    </lineage>
</organism>
<reference evidence="7" key="2">
    <citation type="submission" date="2015-01" db="EMBL/GenBank/DDBJ databases">
        <title>Evolutionary Origins and Diversification of the Mycorrhizal Mutualists.</title>
        <authorList>
            <consortium name="DOE Joint Genome Institute"/>
            <consortium name="Mycorrhizal Genomics Consortium"/>
            <person name="Kohler A."/>
            <person name="Kuo A."/>
            <person name="Nagy L.G."/>
            <person name="Floudas D."/>
            <person name="Copeland A."/>
            <person name="Barry K.W."/>
            <person name="Cichocki N."/>
            <person name="Veneault-Fourrey C."/>
            <person name="LaButti K."/>
            <person name="Lindquist E.A."/>
            <person name="Lipzen A."/>
            <person name="Lundell T."/>
            <person name="Morin E."/>
            <person name="Murat C."/>
            <person name="Riley R."/>
            <person name="Ohm R."/>
            <person name="Sun H."/>
            <person name="Tunlid A."/>
            <person name="Henrissat B."/>
            <person name="Grigoriev I.V."/>
            <person name="Hibbett D.S."/>
            <person name="Martin F."/>
        </authorList>
    </citation>
    <scope>NUCLEOTIDE SEQUENCE [LARGE SCALE GENOMIC DNA]</scope>
    <source>
        <strain evidence="7">Zn</strain>
    </source>
</reference>
<evidence type="ECO:0000256" key="4">
    <source>
        <dbReference type="ARBA" id="ARBA00035264"/>
    </source>
</evidence>
<evidence type="ECO:0000313" key="7">
    <source>
        <dbReference type="Proteomes" id="UP000054321"/>
    </source>
</evidence>
<dbReference type="GO" id="GO:0005763">
    <property type="term" value="C:mitochondrial small ribosomal subunit"/>
    <property type="evidence" value="ECO:0007669"/>
    <property type="project" value="TreeGrafter"/>
</dbReference>
<dbReference type="FunFam" id="4.10.640.10:FF:000013">
    <property type="entry name" value="37S ribosomal protein S18"/>
    <property type="match status" value="1"/>
</dbReference>
<dbReference type="Proteomes" id="UP000054321">
    <property type="component" value="Unassembled WGS sequence"/>
</dbReference>
<dbReference type="SUPFAM" id="SSF46911">
    <property type="entry name" value="Ribosomal protein S18"/>
    <property type="match status" value="1"/>
</dbReference>
<accession>A0A0C3HDL3</accession>
<dbReference type="HOGENOM" id="CLU_082177_3_2_1"/>
<gene>
    <name evidence="6" type="ORF">OIDMADRAFT_113324</name>
</gene>